<gene>
    <name evidence="2" type="ORF">QWY14_03755</name>
</gene>
<dbReference type="Pfam" id="PF25967">
    <property type="entry name" value="RND-MFP_C"/>
    <property type="match status" value="1"/>
</dbReference>
<dbReference type="RefSeq" id="WP_301722789.1">
    <property type="nucleotide sequence ID" value="NZ_JAUJWV010000001.1"/>
</dbReference>
<dbReference type="InterPro" id="IPR058627">
    <property type="entry name" value="MdtA-like_C"/>
</dbReference>
<proteinExistence type="predicted"/>
<evidence type="ECO:0000313" key="2">
    <source>
        <dbReference type="EMBL" id="MDN7240887.1"/>
    </source>
</evidence>
<organism evidence="2 3">
    <name type="scientific">Planococcus shixiaomingii</name>
    <dbReference type="NCBI Taxonomy" id="3058393"/>
    <lineage>
        <taxon>Bacteria</taxon>
        <taxon>Bacillati</taxon>
        <taxon>Bacillota</taxon>
        <taxon>Bacilli</taxon>
        <taxon>Bacillales</taxon>
        <taxon>Caryophanaceae</taxon>
        <taxon>Planococcus</taxon>
    </lineage>
</organism>
<dbReference type="PANTHER" id="PTHR30469:SF33">
    <property type="entry name" value="SLR1207 PROTEIN"/>
    <property type="match status" value="1"/>
</dbReference>
<dbReference type="PANTHER" id="PTHR30469">
    <property type="entry name" value="MULTIDRUG RESISTANCE PROTEIN MDTA"/>
    <property type="match status" value="1"/>
</dbReference>
<evidence type="ECO:0000313" key="3">
    <source>
        <dbReference type="Proteomes" id="UP001172055"/>
    </source>
</evidence>
<reference evidence="2 3" key="1">
    <citation type="submission" date="2023-06" db="EMBL/GenBank/DDBJ databases">
        <title>Novel species in genus Planococcus.</title>
        <authorList>
            <person name="Ning S."/>
        </authorList>
    </citation>
    <scope>NUCLEOTIDE SEQUENCE [LARGE SCALE GENOMIC DNA]</scope>
    <source>
        <strain evidence="2 3">N028</strain>
    </source>
</reference>
<protein>
    <submittedName>
        <fullName evidence="2">HlyD family efflux transporter periplasmic adaptor subunit</fullName>
    </submittedName>
</protein>
<dbReference type="Gene3D" id="2.40.420.20">
    <property type="match status" value="1"/>
</dbReference>
<dbReference type="Gene3D" id="2.40.30.170">
    <property type="match status" value="1"/>
</dbReference>
<dbReference type="Gene3D" id="2.40.50.100">
    <property type="match status" value="1"/>
</dbReference>
<comment type="caution">
    <text evidence="2">The sequence shown here is derived from an EMBL/GenBank/DDBJ whole genome shotgun (WGS) entry which is preliminary data.</text>
</comment>
<dbReference type="SUPFAM" id="SSF51230">
    <property type="entry name" value="Single hybrid motif"/>
    <property type="match status" value="1"/>
</dbReference>
<accession>A0ABT8MZ20</accession>
<feature type="domain" description="Multidrug resistance protein MdtA-like C-terminal permuted SH3" evidence="1">
    <location>
        <begin position="222"/>
        <end position="272"/>
    </location>
</feature>
<keyword evidence="3" id="KW-1185">Reference proteome</keyword>
<evidence type="ECO:0000259" key="1">
    <source>
        <dbReference type="Pfam" id="PF25967"/>
    </source>
</evidence>
<dbReference type="EMBL" id="JAUJWV010000001">
    <property type="protein sequence ID" value="MDN7240887.1"/>
    <property type="molecule type" value="Genomic_DNA"/>
</dbReference>
<dbReference type="InterPro" id="IPR011053">
    <property type="entry name" value="Single_hybrid_motif"/>
</dbReference>
<name>A0ABT8MZ20_9BACL</name>
<sequence length="289" mass="31993">MNASSNKKRKRKKWVFWCILGILISAVSAAAVFMPRGTGAFQGEVAETGDIITYYNFPGTIDSKNREIIISEKPMQICDIKVTKGDQVKIGDVLMTTTLGEEIKASINGEVTQILTKKNAQVMAGTEMMALVDYVNFKTNVKVDEFSYKFLEIDQEVAVTINALDKELTGTISDISKEARNENGVSYFIVAIDLEKDEKLRIGMSTEAKIVKEKAIAVTTLPMEVILFNNQNQPYVLLPSEKGEPTKKSIATGINDGMTVEVKSGVSAGDSVMNTRNEEGLLEQLFWRR</sequence>
<dbReference type="Proteomes" id="UP001172055">
    <property type="component" value="Unassembled WGS sequence"/>
</dbReference>